<proteinExistence type="inferred from homology"/>
<keyword evidence="5" id="KW-0238">DNA-binding</keyword>
<evidence type="ECO:0000256" key="2">
    <source>
        <dbReference type="ARBA" id="ARBA00008548"/>
    </source>
</evidence>
<keyword evidence="7" id="KW-0804">Transcription</keyword>
<evidence type="ECO:0000256" key="9">
    <source>
        <dbReference type="SAM" id="MobiDB-lite"/>
    </source>
</evidence>
<dbReference type="PANTHER" id="PTHR13580:SF9">
    <property type="entry name" value="AXIN1 UP-REGULATED 1, ISOFORM A"/>
    <property type="match status" value="1"/>
</dbReference>
<reference evidence="11 12" key="1">
    <citation type="submission" date="2018-11" db="EMBL/GenBank/DDBJ databases">
        <authorList>
            <consortium name="Pathogen Informatics"/>
        </authorList>
    </citation>
    <scope>NUCLEOTIDE SEQUENCE [LARGE SCALE GENOMIC DNA]</scope>
</reference>
<keyword evidence="3" id="KW-0053">Apoptosis</keyword>
<feature type="region of interest" description="Disordered" evidence="9">
    <location>
        <begin position="178"/>
        <end position="197"/>
    </location>
</feature>
<dbReference type="AlphaFoldDB" id="A0A3P6T2X4"/>
<feature type="compositionally biased region" description="Polar residues" evidence="9">
    <location>
        <begin position="180"/>
        <end position="190"/>
    </location>
</feature>
<dbReference type="GO" id="GO:0006915">
    <property type="term" value="P:apoptotic process"/>
    <property type="evidence" value="ECO:0007669"/>
    <property type="project" value="UniProtKB-KW"/>
</dbReference>
<name>A0A3P6T2X4_DIBLA</name>
<feature type="compositionally biased region" description="Pro residues" evidence="9">
    <location>
        <begin position="564"/>
        <end position="573"/>
    </location>
</feature>
<dbReference type="GO" id="GO:0043565">
    <property type="term" value="F:sequence-specific DNA binding"/>
    <property type="evidence" value="ECO:0007669"/>
    <property type="project" value="TreeGrafter"/>
</dbReference>
<accession>A0A3P6T2X4</accession>
<evidence type="ECO:0000256" key="4">
    <source>
        <dbReference type="ARBA" id="ARBA00023015"/>
    </source>
</evidence>
<evidence type="ECO:0000259" key="10">
    <source>
        <dbReference type="Pfam" id="PF16019"/>
    </source>
</evidence>
<sequence>ASILRRHSLPANLVRPNFSKKVTFSCVDLYHFDRLQGFTCVPSQGGSTLGMATKHFVKEIFTVNEHQRHRRQQRNAALLRFCLDGKLLLSLQHFRMLERKVERAKHAQLNEVVQSPVDAVLPSDYLHNNETRENCISNAIEDTCFGIRTSSPPQPSVTFEVKQNASLEEVDHSLKRRLQDSPQYDASSEATSKEDDHEDLSFLESIEDYYFLQPLPVKKRRVLLRRAGLEKIDGTEKSECQAIRISRTQCGCTCSNGVCDPKSCQCSKNGITCQVDRLNFPCSCVSPHHCRNPAGRIEFNPVRVKTHYLHTRMRLEMERQREEERQQNAEFSTSIHTRSGVSPKNILSGTSCNNDKEGAVAGTDIVSSNSRSCMSCEPATAHSRSNESMQYKHVSFFESPEESEAFLAELNTTPQGSCRDCQNDPYVQVLIRELTQREPCLQAVQESSGAELAGGGTAGPDLSNSLNMHAEGEECVNKKMLDGNLAFEQGSFVVGSLYVKQTAPTKDALFEDTLVAQTHTQSVEPPLTPRSVELEGVRTGCGDTDPPTPMLAFSGASSVGPVQSSPPPRPPSANSPSMYEVVTA</sequence>
<evidence type="ECO:0000313" key="12">
    <source>
        <dbReference type="Proteomes" id="UP000281553"/>
    </source>
</evidence>
<dbReference type="PANTHER" id="PTHR13580">
    <property type="entry name" value="TGF-BETA INDUCED APOPTOSIS PROTEIN"/>
    <property type="match status" value="1"/>
</dbReference>
<keyword evidence="12" id="KW-1185">Reference proteome</keyword>
<feature type="domain" description="Cysteine/serine-rich nuclear protein N-terminal" evidence="10">
    <location>
        <begin position="163"/>
        <end position="319"/>
    </location>
</feature>
<feature type="non-terminal residue" evidence="11">
    <location>
        <position position="1"/>
    </location>
</feature>
<keyword evidence="4" id="KW-0805">Transcription regulation</keyword>
<comment type="subcellular location">
    <subcellularLocation>
        <location evidence="1">Nucleus</location>
    </subcellularLocation>
</comment>
<dbReference type="Proteomes" id="UP000281553">
    <property type="component" value="Unassembled WGS sequence"/>
</dbReference>
<evidence type="ECO:0000256" key="3">
    <source>
        <dbReference type="ARBA" id="ARBA00022703"/>
    </source>
</evidence>
<organism evidence="11 12">
    <name type="scientific">Dibothriocephalus latus</name>
    <name type="common">Fish tapeworm</name>
    <name type="synonym">Diphyllobothrium latum</name>
    <dbReference type="NCBI Taxonomy" id="60516"/>
    <lineage>
        <taxon>Eukaryota</taxon>
        <taxon>Metazoa</taxon>
        <taxon>Spiralia</taxon>
        <taxon>Lophotrochozoa</taxon>
        <taxon>Platyhelminthes</taxon>
        <taxon>Cestoda</taxon>
        <taxon>Eucestoda</taxon>
        <taxon>Diphyllobothriidea</taxon>
        <taxon>Diphyllobothriidae</taxon>
        <taxon>Dibothriocephalus</taxon>
    </lineage>
</organism>
<protein>
    <recommendedName>
        <fullName evidence="10">Cysteine/serine-rich nuclear protein N-terminal domain-containing protein</fullName>
    </recommendedName>
</protein>
<evidence type="ECO:0000256" key="7">
    <source>
        <dbReference type="ARBA" id="ARBA00023163"/>
    </source>
</evidence>
<feature type="region of interest" description="Disordered" evidence="9">
    <location>
        <begin position="319"/>
        <end position="348"/>
    </location>
</feature>
<keyword evidence="8" id="KW-0539">Nucleus</keyword>
<dbReference type="InterPro" id="IPR023260">
    <property type="entry name" value="Cys/Ser-rich_nuc_prot"/>
</dbReference>
<dbReference type="GO" id="GO:0005634">
    <property type="term" value="C:nucleus"/>
    <property type="evidence" value="ECO:0007669"/>
    <property type="project" value="UniProtKB-SubCell"/>
</dbReference>
<dbReference type="Pfam" id="PF16019">
    <property type="entry name" value="CSRNP_N"/>
    <property type="match status" value="2"/>
</dbReference>
<gene>
    <name evidence="11" type="ORF">DILT_LOCUS3010</name>
</gene>
<evidence type="ECO:0000256" key="5">
    <source>
        <dbReference type="ARBA" id="ARBA00023125"/>
    </source>
</evidence>
<dbReference type="OrthoDB" id="5946974at2759"/>
<comment type="similarity">
    <text evidence="2">Belongs to the AXUD1 family.</text>
</comment>
<feature type="compositionally biased region" description="Low complexity" evidence="9">
    <location>
        <begin position="554"/>
        <end position="563"/>
    </location>
</feature>
<feature type="compositionally biased region" description="Polar residues" evidence="9">
    <location>
        <begin position="328"/>
        <end position="348"/>
    </location>
</feature>
<feature type="domain" description="Cysteine/serine-rich nuclear protein N-terminal" evidence="10">
    <location>
        <begin position="19"/>
        <end position="118"/>
    </location>
</feature>
<dbReference type="GO" id="GO:0000981">
    <property type="term" value="F:DNA-binding transcription factor activity, RNA polymerase II-specific"/>
    <property type="evidence" value="ECO:0007669"/>
    <property type="project" value="TreeGrafter"/>
</dbReference>
<dbReference type="EMBL" id="UYRU01042982">
    <property type="protein sequence ID" value="VDK79377.1"/>
    <property type="molecule type" value="Genomic_DNA"/>
</dbReference>
<evidence type="ECO:0000256" key="1">
    <source>
        <dbReference type="ARBA" id="ARBA00004123"/>
    </source>
</evidence>
<dbReference type="InterPro" id="IPR031972">
    <property type="entry name" value="CSRNP_N"/>
</dbReference>
<keyword evidence="6" id="KW-0010">Activator</keyword>
<evidence type="ECO:0000256" key="6">
    <source>
        <dbReference type="ARBA" id="ARBA00023159"/>
    </source>
</evidence>
<evidence type="ECO:0000313" key="11">
    <source>
        <dbReference type="EMBL" id="VDK79377.1"/>
    </source>
</evidence>
<feature type="region of interest" description="Disordered" evidence="9">
    <location>
        <begin position="542"/>
        <end position="584"/>
    </location>
</feature>
<evidence type="ECO:0000256" key="8">
    <source>
        <dbReference type="ARBA" id="ARBA00023242"/>
    </source>
</evidence>
<dbReference type="PRINTS" id="PR02031">
    <property type="entry name" value="CYSSERRICHNP"/>
</dbReference>